<dbReference type="AlphaFoldDB" id="A0A3N4IU41"/>
<feature type="transmembrane region" description="Helical" evidence="2">
    <location>
        <begin position="105"/>
        <end position="132"/>
    </location>
</feature>
<organism evidence="3 4">
    <name type="scientific">Ascobolus immersus RN42</name>
    <dbReference type="NCBI Taxonomy" id="1160509"/>
    <lineage>
        <taxon>Eukaryota</taxon>
        <taxon>Fungi</taxon>
        <taxon>Dikarya</taxon>
        <taxon>Ascomycota</taxon>
        <taxon>Pezizomycotina</taxon>
        <taxon>Pezizomycetes</taxon>
        <taxon>Pezizales</taxon>
        <taxon>Ascobolaceae</taxon>
        <taxon>Ascobolus</taxon>
    </lineage>
</organism>
<keyword evidence="4" id="KW-1185">Reference proteome</keyword>
<protein>
    <submittedName>
        <fullName evidence="3">Uncharacterized protein</fullName>
    </submittedName>
</protein>
<feature type="compositionally biased region" description="Low complexity" evidence="1">
    <location>
        <begin position="12"/>
        <end position="23"/>
    </location>
</feature>
<gene>
    <name evidence="3" type="ORF">BJ508DRAFT_412251</name>
</gene>
<name>A0A3N4IU41_ASCIM</name>
<dbReference type="EMBL" id="ML119655">
    <property type="protein sequence ID" value="RPA85114.1"/>
    <property type="molecule type" value="Genomic_DNA"/>
</dbReference>
<sequence length="133" mass="14877">MASVKQSHPFTSASPSQIPSSAIEADPRPAARFHQQNTTSYYILLGFVISIFTLYPWIYLAPLVPLANAHINAFAKQHAKPTGEAILHWIWHFRQDYYDALEQGIWVGCWMGLVGAMLLAWSVVVVVVGRVLL</sequence>
<evidence type="ECO:0000256" key="1">
    <source>
        <dbReference type="SAM" id="MobiDB-lite"/>
    </source>
</evidence>
<accession>A0A3N4IU41</accession>
<keyword evidence="2" id="KW-0472">Membrane</keyword>
<reference evidence="3 4" key="1">
    <citation type="journal article" date="2018" name="Nat. Ecol. Evol.">
        <title>Pezizomycetes genomes reveal the molecular basis of ectomycorrhizal truffle lifestyle.</title>
        <authorList>
            <person name="Murat C."/>
            <person name="Payen T."/>
            <person name="Noel B."/>
            <person name="Kuo A."/>
            <person name="Morin E."/>
            <person name="Chen J."/>
            <person name="Kohler A."/>
            <person name="Krizsan K."/>
            <person name="Balestrini R."/>
            <person name="Da Silva C."/>
            <person name="Montanini B."/>
            <person name="Hainaut M."/>
            <person name="Levati E."/>
            <person name="Barry K.W."/>
            <person name="Belfiori B."/>
            <person name="Cichocki N."/>
            <person name="Clum A."/>
            <person name="Dockter R.B."/>
            <person name="Fauchery L."/>
            <person name="Guy J."/>
            <person name="Iotti M."/>
            <person name="Le Tacon F."/>
            <person name="Lindquist E.A."/>
            <person name="Lipzen A."/>
            <person name="Malagnac F."/>
            <person name="Mello A."/>
            <person name="Molinier V."/>
            <person name="Miyauchi S."/>
            <person name="Poulain J."/>
            <person name="Riccioni C."/>
            <person name="Rubini A."/>
            <person name="Sitrit Y."/>
            <person name="Splivallo R."/>
            <person name="Traeger S."/>
            <person name="Wang M."/>
            <person name="Zifcakova L."/>
            <person name="Wipf D."/>
            <person name="Zambonelli A."/>
            <person name="Paolocci F."/>
            <person name="Nowrousian M."/>
            <person name="Ottonello S."/>
            <person name="Baldrian P."/>
            <person name="Spatafora J.W."/>
            <person name="Henrissat B."/>
            <person name="Nagy L.G."/>
            <person name="Aury J.M."/>
            <person name="Wincker P."/>
            <person name="Grigoriev I.V."/>
            <person name="Bonfante P."/>
            <person name="Martin F.M."/>
        </authorList>
    </citation>
    <scope>NUCLEOTIDE SEQUENCE [LARGE SCALE GENOMIC DNA]</scope>
    <source>
        <strain evidence="3 4">RN42</strain>
    </source>
</reference>
<feature type="compositionally biased region" description="Polar residues" evidence="1">
    <location>
        <begin position="1"/>
        <end position="11"/>
    </location>
</feature>
<keyword evidence="2" id="KW-1133">Transmembrane helix</keyword>
<evidence type="ECO:0000313" key="4">
    <source>
        <dbReference type="Proteomes" id="UP000275078"/>
    </source>
</evidence>
<proteinExistence type="predicted"/>
<feature type="region of interest" description="Disordered" evidence="1">
    <location>
        <begin position="1"/>
        <end position="23"/>
    </location>
</feature>
<dbReference type="Proteomes" id="UP000275078">
    <property type="component" value="Unassembled WGS sequence"/>
</dbReference>
<keyword evidence="2" id="KW-0812">Transmembrane</keyword>
<evidence type="ECO:0000313" key="3">
    <source>
        <dbReference type="EMBL" id="RPA85114.1"/>
    </source>
</evidence>
<evidence type="ECO:0000256" key="2">
    <source>
        <dbReference type="SAM" id="Phobius"/>
    </source>
</evidence>
<feature type="transmembrane region" description="Helical" evidence="2">
    <location>
        <begin position="41"/>
        <end position="60"/>
    </location>
</feature>